<dbReference type="AlphaFoldDB" id="A0A1Q9F3H9"/>
<organism evidence="1 2">
    <name type="scientific">Symbiodinium microadriaticum</name>
    <name type="common">Dinoflagellate</name>
    <name type="synonym">Zooxanthella microadriatica</name>
    <dbReference type="NCBI Taxonomy" id="2951"/>
    <lineage>
        <taxon>Eukaryota</taxon>
        <taxon>Sar</taxon>
        <taxon>Alveolata</taxon>
        <taxon>Dinophyceae</taxon>
        <taxon>Suessiales</taxon>
        <taxon>Symbiodiniaceae</taxon>
        <taxon>Symbiodinium</taxon>
    </lineage>
</organism>
<proteinExistence type="predicted"/>
<reference evidence="1 2" key="1">
    <citation type="submission" date="2016-02" db="EMBL/GenBank/DDBJ databases">
        <title>Genome analysis of coral dinoflagellate symbionts highlights evolutionary adaptations to a symbiotic lifestyle.</title>
        <authorList>
            <person name="Aranda M."/>
            <person name="Li Y."/>
            <person name="Liew Y.J."/>
            <person name="Baumgarten S."/>
            <person name="Simakov O."/>
            <person name="Wilson M."/>
            <person name="Piel J."/>
            <person name="Ashoor H."/>
            <person name="Bougouffa S."/>
            <person name="Bajic V.B."/>
            <person name="Ryu T."/>
            <person name="Ravasi T."/>
            <person name="Bayer T."/>
            <person name="Micklem G."/>
            <person name="Kim H."/>
            <person name="Bhak J."/>
            <person name="Lajeunesse T.C."/>
            <person name="Voolstra C.R."/>
        </authorList>
    </citation>
    <scope>NUCLEOTIDE SEQUENCE [LARGE SCALE GENOMIC DNA]</scope>
    <source>
        <strain evidence="1 2">CCMP2467</strain>
    </source>
</reference>
<sequence length="238" mass="26978">MRRGPRNTLIGGGSGALKGHLANLVRPDPEVLRRAIRGECHFNSIKVRMVSYKPLAPQYDHRLAQDIHTSKDSGFQLQLEAWEALIQGLEAAVKNPQGIANWDEFSGALQEERTRGKGKEEPLGNGKRGVGQRVLEVFEVERFHLVSKSEVQKDVRADTLELDRGLYRATTAWHVDKHPGTDDDGWMYGNGLAWSWNISTWEAVTYSLHCSGDDKNSEKAKAGTFDFFRRRRWTRTYA</sequence>
<dbReference type="Proteomes" id="UP000186817">
    <property type="component" value="Unassembled WGS sequence"/>
</dbReference>
<comment type="caution">
    <text evidence="1">The sequence shown here is derived from an EMBL/GenBank/DDBJ whole genome shotgun (WGS) entry which is preliminary data.</text>
</comment>
<gene>
    <name evidence="1" type="ORF">AK812_SmicGene1694</name>
</gene>
<evidence type="ECO:0000313" key="1">
    <source>
        <dbReference type="EMBL" id="OLQ14243.1"/>
    </source>
</evidence>
<evidence type="ECO:0000313" key="2">
    <source>
        <dbReference type="Proteomes" id="UP000186817"/>
    </source>
</evidence>
<dbReference type="OrthoDB" id="429375at2759"/>
<name>A0A1Q9F3H9_SYMMI</name>
<dbReference type="EMBL" id="LSRX01000018">
    <property type="protein sequence ID" value="OLQ14243.1"/>
    <property type="molecule type" value="Genomic_DNA"/>
</dbReference>
<keyword evidence="2" id="KW-1185">Reference proteome</keyword>
<accession>A0A1Q9F3H9</accession>
<protein>
    <submittedName>
        <fullName evidence="1">Uncharacterized protein</fullName>
    </submittedName>
</protein>